<feature type="domain" description="Histidine kinase/HSP90-like ATPase" evidence="1">
    <location>
        <begin position="272"/>
        <end position="370"/>
    </location>
</feature>
<reference evidence="3 4" key="1">
    <citation type="submission" date="2019-07" db="EMBL/GenBank/DDBJ databases">
        <authorList>
            <person name="Zhao L.H."/>
        </authorList>
    </citation>
    <scope>NUCLEOTIDE SEQUENCE [LARGE SCALE GENOMIC DNA]</scope>
    <source>
        <strain evidence="3 4">Co35</strain>
    </source>
</reference>
<dbReference type="PANTHER" id="PTHR34220">
    <property type="entry name" value="SENSOR HISTIDINE KINASE YPDA"/>
    <property type="match status" value="1"/>
</dbReference>
<dbReference type="InterPro" id="IPR050640">
    <property type="entry name" value="Bact_2-comp_sensor_kinase"/>
</dbReference>
<dbReference type="GO" id="GO:0016020">
    <property type="term" value="C:membrane"/>
    <property type="evidence" value="ECO:0007669"/>
    <property type="project" value="InterPro"/>
</dbReference>
<accession>A0A554SD07</accession>
<proteinExistence type="predicted"/>
<sequence length="376" mass="40097">MTDLALAAVLLVAGLGAALLIRWRYLGRRRGLGSPEERATYATLHTASLAAPALRGGLTADSASRAVPHLRALIGARTAGLTDAQGPLAWAGEPAWAETAQAVHDVLDSGRPQAAGDAFAAPLTVEGRVVGTLVVADDSPSAGLARTVTEVARWVSSQLELAEFDASRTALMEAELRALRAQISPHFIYNSLGAIASFVRTDPERARELLLEFADFTRYSFRQHGEFTTLAEELRSIERYLVLEKARFGDRLRVVTRVAPEVLNVTVPFLSVQPLVENAVRHGLEKKDGVGTITVVAEDAGAECLIWIEDDGVGAEPEVVRSVLSGHGDSTSVGLANVDERLRTVYGNDHGIVVETGPGLGTKVTMRVPKFAPGVD</sequence>
<dbReference type="OrthoDB" id="2514702at2"/>
<dbReference type="SUPFAM" id="SSF55874">
    <property type="entry name" value="ATPase domain of HSP90 chaperone/DNA topoisomerase II/histidine kinase"/>
    <property type="match status" value="1"/>
</dbReference>
<dbReference type="Proteomes" id="UP000316988">
    <property type="component" value="Unassembled WGS sequence"/>
</dbReference>
<dbReference type="RefSeq" id="WP_143912674.1">
    <property type="nucleotide sequence ID" value="NZ_VLNT01000004.1"/>
</dbReference>
<gene>
    <name evidence="3" type="ORF">FNM00_06675</name>
</gene>
<dbReference type="PANTHER" id="PTHR34220:SF7">
    <property type="entry name" value="SENSOR HISTIDINE KINASE YPDA"/>
    <property type="match status" value="1"/>
</dbReference>
<evidence type="ECO:0000259" key="1">
    <source>
        <dbReference type="Pfam" id="PF02518"/>
    </source>
</evidence>
<keyword evidence="4" id="KW-1185">Reference proteome</keyword>
<dbReference type="InterPro" id="IPR010559">
    <property type="entry name" value="Sig_transdc_His_kin_internal"/>
</dbReference>
<dbReference type="InterPro" id="IPR003594">
    <property type="entry name" value="HATPase_dom"/>
</dbReference>
<name>A0A554SD07_9ACTN</name>
<keyword evidence="3" id="KW-0418">Kinase</keyword>
<keyword evidence="3" id="KW-0808">Transferase</keyword>
<dbReference type="Gene3D" id="3.30.565.10">
    <property type="entry name" value="Histidine kinase-like ATPase, C-terminal domain"/>
    <property type="match status" value="1"/>
</dbReference>
<organism evidence="3 4">
    <name type="scientific">Aeromicrobium piscarium</name>
    <dbReference type="NCBI Taxonomy" id="2590901"/>
    <lineage>
        <taxon>Bacteria</taxon>
        <taxon>Bacillati</taxon>
        <taxon>Actinomycetota</taxon>
        <taxon>Actinomycetes</taxon>
        <taxon>Propionibacteriales</taxon>
        <taxon>Nocardioidaceae</taxon>
        <taxon>Aeromicrobium</taxon>
    </lineage>
</organism>
<evidence type="ECO:0000313" key="3">
    <source>
        <dbReference type="EMBL" id="TSD64229.1"/>
    </source>
</evidence>
<dbReference type="Pfam" id="PF06580">
    <property type="entry name" value="His_kinase"/>
    <property type="match status" value="1"/>
</dbReference>
<dbReference type="EMBL" id="VLNT01000004">
    <property type="protein sequence ID" value="TSD64229.1"/>
    <property type="molecule type" value="Genomic_DNA"/>
</dbReference>
<protein>
    <submittedName>
        <fullName evidence="3">Sensor histidine kinase</fullName>
    </submittedName>
</protein>
<comment type="caution">
    <text evidence="3">The sequence shown here is derived from an EMBL/GenBank/DDBJ whole genome shotgun (WGS) entry which is preliminary data.</text>
</comment>
<evidence type="ECO:0000259" key="2">
    <source>
        <dbReference type="Pfam" id="PF06580"/>
    </source>
</evidence>
<feature type="domain" description="Signal transduction histidine kinase internal region" evidence="2">
    <location>
        <begin position="174"/>
        <end position="252"/>
    </location>
</feature>
<dbReference type="GO" id="GO:0000155">
    <property type="term" value="F:phosphorelay sensor kinase activity"/>
    <property type="evidence" value="ECO:0007669"/>
    <property type="project" value="InterPro"/>
</dbReference>
<dbReference type="InterPro" id="IPR036890">
    <property type="entry name" value="HATPase_C_sf"/>
</dbReference>
<evidence type="ECO:0000313" key="4">
    <source>
        <dbReference type="Proteomes" id="UP000316988"/>
    </source>
</evidence>
<dbReference type="AlphaFoldDB" id="A0A554SD07"/>
<dbReference type="Pfam" id="PF02518">
    <property type="entry name" value="HATPase_c"/>
    <property type="match status" value="1"/>
</dbReference>